<evidence type="ECO:0000256" key="3">
    <source>
        <dbReference type="ARBA" id="ARBA00022833"/>
    </source>
</evidence>
<feature type="compositionally biased region" description="Polar residues" evidence="5">
    <location>
        <begin position="101"/>
        <end position="113"/>
    </location>
</feature>
<keyword evidence="1" id="KW-0479">Metal-binding</keyword>
<feature type="region of interest" description="Disordered" evidence="5">
    <location>
        <begin position="1"/>
        <end position="144"/>
    </location>
</feature>
<feature type="compositionally biased region" description="Basic and acidic residues" evidence="5">
    <location>
        <begin position="48"/>
        <end position="57"/>
    </location>
</feature>
<keyword evidence="8" id="KW-1185">Reference proteome</keyword>
<gene>
    <name evidence="7" type="ORF">I316_02094</name>
</gene>
<feature type="compositionally biased region" description="Low complexity" evidence="5">
    <location>
        <begin position="210"/>
        <end position="224"/>
    </location>
</feature>
<feature type="region of interest" description="Disordered" evidence="5">
    <location>
        <begin position="312"/>
        <end position="331"/>
    </location>
</feature>
<evidence type="ECO:0000313" key="8">
    <source>
        <dbReference type="Proteomes" id="UP000092666"/>
    </source>
</evidence>
<feature type="compositionally biased region" description="Polar residues" evidence="5">
    <location>
        <begin position="359"/>
        <end position="374"/>
    </location>
</feature>
<feature type="compositionally biased region" description="Low complexity" evidence="5">
    <location>
        <begin position="261"/>
        <end position="276"/>
    </location>
</feature>
<feature type="region of interest" description="Disordered" evidence="5">
    <location>
        <begin position="414"/>
        <end position="434"/>
    </location>
</feature>
<feature type="compositionally biased region" description="Polar residues" evidence="5">
    <location>
        <begin position="36"/>
        <end position="46"/>
    </location>
</feature>
<feature type="region of interest" description="Disordered" evidence="5">
    <location>
        <begin position="638"/>
        <end position="658"/>
    </location>
</feature>
<keyword evidence="2 4" id="KW-0863">Zinc-finger</keyword>
<dbReference type="EMBL" id="KI669496">
    <property type="protein sequence ID" value="OCF36221.1"/>
    <property type="molecule type" value="Genomic_DNA"/>
</dbReference>
<dbReference type="Gene3D" id="4.10.1060.10">
    <property type="entry name" value="Zinc finger, RanBP2-type"/>
    <property type="match status" value="1"/>
</dbReference>
<dbReference type="InterPro" id="IPR036443">
    <property type="entry name" value="Znf_RanBP2_sf"/>
</dbReference>
<reference evidence="7 8" key="1">
    <citation type="submission" date="2013-07" db="EMBL/GenBank/DDBJ databases">
        <title>The Genome Sequence of Cryptococcus heveanensis BCC8398.</title>
        <authorList>
            <consortium name="The Broad Institute Genome Sequencing Platform"/>
            <person name="Cuomo C."/>
            <person name="Litvintseva A."/>
            <person name="Chen Y."/>
            <person name="Heitman J."/>
            <person name="Sun S."/>
            <person name="Springer D."/>
            <person name="Dromer F."/>
            <person name="Young S.K."/>
            <person name="Zeng Q."/>
            <person name="Gargeya S."/>
            <person name="Fitzgerald M."/>
            <person name="Abouelleil A."/>
            <person name="Alvarado L."/>
            <person name="Berlin A.M."/>
            <person name="Chapman S.B."/>
            <person name="Dewar J."/>
            <person name="Goldberg J."/>
            <person name="Griggs A."/>
            <person name="Gujja S."/>
            <person name="Hansen M."/>
            <person name="Howarth C."/>
            <person name="Imamovic A."/>
            <person name="Larimer J."/>
            <person name="McCowan C."/>
            <person name="Murphy C."/>
            <person name="Pearson M."/>
            <person name="Priest M."/>
            <person name="Roberts A."/>
            <person name="Saif S."/>
            <person name="Shea T."/>
            <person name="Sykes S."/>
            <person name="Wortman J."/>
            <person name="Nusbaum C."/>
            <person name="Birren B."/>
        </authorList>
    </citation>
    <scope>NUCLEOTIDE SEQUENCE [LARGE SCALE GENOMIC DNA]</scope>
    <source>
        <strain evidence="7 8">BCC8398</strain>
    </source>
</reference>
<feature type="region of interest" description="Disordered" evidence="5">
    <location>
        <begin position="346"/>
        <end position="376"/>
    </location>
</feature>
<accession>A0A1B9GYW7</accession>
<dbReference type="AlphaFoldDB" id="A0A1B9GYW7"/>
<feature type="compositionally biased region" description="Basic and acidic residues" evidence="5">
    <location>
        <begin position="87"/>
        <end position="100"/>
    </location>
</feature>
<evidence type="ECO:0000256" key="4">
    <source>
        <dbReference type="PROSITE-ProRule" id="PRU00322"/>
    </source>
</evidence>
<dbReference type="SUPFAM" id="SSF90209">
    <property type="entry name" value="Ran binding protein zinc finger-like"/>
    <property type="match status" value="1"/>
</dbReference>
<organism evidence="7 8">
    <name type="scientific">Kwoniella heveanensis BCC8398</name>
    <dbReference type="NCBI Taxonomy" id="1296120"/>
    <lineage>
        <taxon>Eukaryota</taxon>
        <taxon>Fungi</taxon>
        <taxon>Dikarya</taxon>
        <taxon>Basidiomycota</taxon>
        <taxon>Agaricomycotina</taxon>
        <taxon>Tremellomycetes</taxon>
        <taxon>Tremellales</taxon>
        <taxon>Cryptococcaceae</taxon>
        <taxon>Kwoniella</taxon>
    </lineage>
</organism>
<dbReference type="GO" id="GO:0008270">
    <property type="term" value="F:zinc ion binding"/>
    <property type="evidence" value="ECO:0007669"/>
    <property type="project" value="UniProtKB-KW"/>
</dbReference>
<dbReference type="InterPro" id="IPR001876">
    <property type="entry name" value="Znf_RanBP2"/>
</dbReference>
<feature type="compositionally biased region" description="Polar residues" evidence="5">
    <location>
        <begin position="1"/>
        <end position="12"/>
    </location>
</feature>
<dbReference type="SMART" id="SM00547">
    <property type="entry name" value="ZnF_RBZ"/>
    <property type="match status" value="2"/>
</dbReference>
<dbReference type="Proteomes" id="UP000092666">
    <property type="component" value="Unassembled WGS sequence"/>
</dbReference>
<evidence type="ECO:0000313" key="7">
    <source>
        <dbReference type="EMBL" id="OCF36221.1"/>
    </source>
</evidence>
<dbReference type="OrthoDB" id="2565234at2759"/>
<feature type="compositionally biased region" description="Polar residues" evidence="5">
    <location>
        <begin position="69"/>
        <end position="86"/>
    </location>
</feature>
<feature type="domain" description="RanBP2-type" evidence="6">
    <location>
        <begin position="481"/>
        <end position="512"/>
    </location>
</feature>
<dbReference type="PROSITE" id="PS50199">
    <property type="entry name" value="ZF_RANBP2_2"/>
    <property type="match status" value="1"/>
</dbReference>
<feature type="compositionally biased region" description="Polar residues" evidence="5">
    <location>
        <begin position="121"/>
        <end position="137"/>
    </location>
</feature>
<evidence type="ECO:0000259" key="6">
    <source>
        <dbReference type="PROSITE" id="PS50199"/>
    </source>
</evidence>
<sequence length="670" mass="73005">MKGDSSSDQSSDNTKDNGAHNTPGGGNDKREDEQRPQQSSSNSGRTKSGREQIEELIRSLNIISPKKPTVTSLPGSVAASTSASDPNKTKSDSTMKRESKAQVQVSPISSQHRLSARSPAFDTQNPIAPRKQGTSPPLSAPLPIGTEKKLGLLEKPHKPSEDTFGSVSPDNWGLDLGAWYRTTNHTIPIPPQEATQVMALQLNSVTPSVSGSRRSNNSTASASSDINRTSQSRRNRAHNSDDHSVRSRGREANQVGHRRISYSSTSSGTASGGSRSLPLASPPTEEYEFADSITTPAYGTYLEPYDRSRRISVDSPYPYQTGSNESPYYPPTRAAQQIWENNIATQGRRRSSVPASALRQPTPTSHATRPTGRTSTRDPALLAASLVATPTNAYNGESHIRPRMTSAYDIVTPQRQNQARENSPTHRFSDPGPERDLTYGNWHMSQMEARQLAPVAYNNSGMLPAAWPTQSHAPPDLSAMAPGDWLCEQIHCGYHNFQRNADCRACGHPRTFEFAPPPPPPVHHSNGNPPLGSVGDWRCECGYINWRRRALCKNCYPNHPSNQDRGHIGLSSFYPSSAPSALNDIQMASVTRILDEANGRPHLGPIGSTPNSASAAVTITPPTYTRQAQELAHASFNAGSLPESSRQAQERYQSARSAHERIEWDGTYRG</sequence>
<reference evidence="8" key="2">
    <citation type="submission" date="2013-12" db="EMBL/GenBank/DDBJ databases">
        <title>Evolution of pathogenesis and genome organization in the Tremellales.</title>
        <authorList>
            <person name="Cuomo C."/>
            <person name="Litvintseva A."/>
            <person name="Heitman J."/>
            <person name="Chen Y."/>
            <person name="Sun S."/>
            <person name="Springer D."/>
            <person name="Dromer F."/>
            <person name="Young S."/>
            <person name="Zeng Q."/>
            <person name="Chapman S."/>
            <person name="Gujja S."/>
            <person name="Saif S."/>
            <person name="Birren B."/>
        </authorList>
    </citation>
    <scope>NUCLEOTIDE SEQUENCE [LARGE SCALE GENOMIC DNA]</scope>
    <source>
        <strain evidence="8">BCC8398</strain>
    </source>
</reference>
<name>A0A1B9GYW7_9TREE</name>
<dbReference type="PROSITE" id="PS01358">
    <property type="entry name" value="ZF_RANBP2_1"/>
    <property type="match status" value="1"/>
</dbReference>
<evidence type="ECO:0000256" key="2">
    <source>
        <dbReference type="ARBA" id="ARBA00022771"/>
    </source>
</evidence>
<feature type="compositionally biased region" description="Basic and acidic residues" evidence="5">
    <location>
        <begin position="423"/>
        <end position="434"/>
    </location>
</feature>
<feature type="compositionally biased region" description="Polar residues" evidence="5">
    <location>
        <begin position="642"/>
        <end position="656"/>
    </location>
</feature>
<feature type="compositionally biased region" description="Basic and acidic residues" evidence="5">
    <location>
        <begin position="238"/>
        <end position="251"/>
    </location>
</feature>
<dbReference type="STRING" id="1296120.A0A1B9GYW7"/>
<evidence type="ECO:0000256" key="1">
    <source>
        <dbReference type="ARBA" id="ARBA00022723"/>
    </source>
</evidence>
<feature type="region of interest" description="Disordered" evidence="5">
    <location>
        <begin position="206"/>
        <end position="292"/>
    </location>
</feature>
<evidence type="ECO:0000256" key="5">
    <source>
        <dbReference type="SAM" id="MobiDB-lite"/>
    </source>
</evidence>
<keyword evidence="3" id="KW-0862">Zinc</keyword>
<proteinExistence type="predicted"/>
<protein>
    <recommendedName>
        <fullName evidence="6">RanBP2-type domain-containing protein</fullName>
    </recommendedName>
</protein>